<keyword evidence="3" id="KW-0732">Signal</keyword>
<evidence type="ECO:0000313" key="6">
    <source>
        <dbReference type="EMBL" id="MFC7338313.1"/>
    </source>
</evidence>
<feature type="region of interest" description="Disordered" evidence="5">
    <location>
        <begin position="190"/>
        <end position="252"/>
    </location>
</feature>
<keyword evidence="7" id="KW-1185">Reference proteome</keyword>
<comment type="subcellular location">
    <subcellularLocation>
        <location evidence="1">Secreted</location>
    </subcellularLocation>
</comment>
<organism evidence="6 7">
    <name type="scientific">Haloferula chungangensis</name>
    <dbReference type="NCBI Taxonomy" id="1048331"/>
    <lineage>
        <taxon>Bacteria</taxon>
        <taxon>Pseudomonadati</taxon>
        <taxon>Verrucomicrobiota</taxon>
        <taxon>Verrucomicrobiia</taxon>
        <taxon>Verrucomicrobiales</taxon>
        <taxon>Verrucomicrobiaceae</taxon>
        <taxon>Haloferula</taxon>
    </lineage>
</organism>
<name>A0ABW2L7E5_9BACT</name>
<dbReference type="Proteomes" id="UP001596472">
    <property type="component" value="Unassembled WGS sequence"/>
</dbReference>
<comment type="caution">
    <text evidence="6">The sequence shown here is derived from an EMBL/GenBank/DDBJ whole genome shotgun (WGS) entry which is preliminary data.</text>
</comment>
<protein>
    <recommendedName>
        <fullName evidence="8">Alpha/beta hydrolase</fullName>
    </recommendedName>
</protein>
<keyword evidence="2" id="KW-0964">Secreted</keyword>
<evidence type="ECO:0000256" key="5">
    <source>
        <dbReference type="SAM" id="MobiDB-lite"/>
    </source>
</evidence>
<proteinExistence type="predicted"/>
<feature type="compositionally biased region" description="Basic and acidic residues" evidence="5">
    <location>
        <begin position="227"/>
        <end position="236"/>
    </location>
</feature>
<evidence type="ECO:0000256" key="2">
    <source>
        <dbReference type="ARBA" id="ARBA00022525"/>
    </source>
</evidence>
<dbReference type="InterPro" id="IPR029058">
    <property type="entry name" value="AB_hydrolase_fold"/>
</dbReference>
<evidence type="ECO:0008006" key="8">
    <source>
        <dbReference type="Google" id="ProtNLM"/>
    </source>
</evidence>
<evidence type="ECO:0000256" key="1">
    <source>
        <dbReference type="ARBA" id="ARBA00004613"/>
    </source>
</evidence>
<gene>
    <name evidence="6" type="ORF">ACFQY0_14050</name>
</gene>
<dbReference type="Pfam" id="PF18884">
    <property type="entry name" value="TSP3_bac"/>
    <property type="match status" value="1"/>
</dbReference>
<accession>A0ABW2L7E5</accession>
<dbReference type="InterPro" id="IPR059100">
    <property type="entry name" value="TSP3_bac"/>
</dbReference>
<evidence type="ECO:0000313" key="7">
    <source>
        <dbReference type="Proteomes" id="UP001596472"/>
    </source>
</evidence>
<reference evidence="7" key="1">
    <citation type="journal article" date="2019" name="Int. J. Syst. Evol. Microbiol.">
        <title>The Global Catalogue of Microorganisms (GCM) 10K type strain sequencing project: providing services to taxonomists for standard genome sequencing and annotation.</title>
        <authorList>
            <consortium name="The Broad Institute Genomics Platform"/>
            <consortium name="The Broad Institute Genome Sequencing Center for Infectious Disease"/>
            <person name="Wu L."/>
            <person name="Ma J."/>
        </authorList>
    </citation>
    <scope>NUCLEOTIDE SEQUENCE [LARGE SCALE GENOMIC DNA]</scope>
    <source>
        <strain evidence="7">CGMCC 4.1467</strain>
    </source>
</reference>
<sequence>MKYRTHSIPHIRTGPAVAFVSRIAIILSSLSLSAENTLWWDTRSVIDENAVEDNYAPANIGQAKWMATKAYEELDSVLPGEGLEFSLDDLFPAKPLKPDAAWYEDQRAPLLVGQLKAVASPFYKTLHNVDPVWLEAQLNKNQTKDITNSGNYFPWSLVTSYDENHAIANIGQLKAVFALDFGSLPVNTEPGVSVDSDGDGLSDKEEAKIGTDPNDSDSDGDSILDGDEVKSGHDPNSDDSFPPRWVAVSKRGEPDGTPAYAYSDWNGGRVELDLDEGYPNLVRWLKTELPFPEEFSDGYFYSSMDKADSVYAFLNKDFHPFSGSVIHRRCWMETRPEPKKAIVMKVFKLTTRSYWNSELEDYVELEPTMNPEEVSISSVDTLSNPIDLEPDLNGFPPGVDDWSRRVTVSLVPLEIAVDSDRNGEITFDGEDRTTSEAPFRFWVNNDQDDVEVDEPPRVTTPDSGDQVIATKRDLEDFTRIRLSVGLPLGQLRSGEWRIGLKLNGAGGQSPAIRVWPNESDTGQDSFLDESSAAERQITERPFGTTNGNALYIPSSYWSDRDDTEAHLIFEGISRGMGNLALILQKGEEGSEIEGPVIHLKLLDVREMFERARIANEADEIPHPWNDDTPPVQTWEWDPWEWNYDEDPGADENTVIFVHGWRLTYYDYLNWAQTSYKRLWHQGFKGKFYSFRWATYSADNTVFRNNEFDEWQETHSPVPPGGFTYNASEYRAWLCGPALASWVNDLPNSGNRSIFAHSMGNVTVGSALRGGMSVQRYALCNAAMAAMAYDSGDYLRLDPITGKPWDSVWSDLGARKTPDTDPSSKIRNSYGLRSKFHDGISYPQMINFYLSEDEALDAWIDNNRFFKPDSKGKSYYYQESPIAPNINYKLFQAPPGGNPREVTSPPEAFGYVTKSLTRAAGSDSRTGGSISSSVNMNDWGVGAKHWGFGVTHSAQWRWSNQSTSHFWNRLCEVLEMRR</sequence>
<dbReference type="EMBL" id="JBHTBS010000007">
    <property type="protein sequence ID" value="MFC7338313.1"/>
    <property type="molecule type" value="Genomic_DNA"/>
</dbReference>
<dbReference type="SUPFAM" id="SSF53474">
    <property type="entry name" value="alpha/beta-Hydrolases"/>
    <property type="match status" value="1"/>
</dbReference>
<evidence type="ECO:0000256" key="4">
    <source>
        <dbReference type="ARBA" id="ARBA00022837"/>
    </source>
</evidence>
<feature type="compositionally biased region" description="Acidic residues" evidence="5">
    <location>
        <begin position="214"/>
        <end position="226"/>
    </location>
</feature>
<dbReference type="RefSeq" id="WP_379713510.1">
    <property type="nucleotide sequence ID" value="NZ_JBHTBS010000007.1"/>
</dbReference>
<keyword evidence="4" id="KW-0106">Calcium</keyword>
<evidence type="ECO:0000256" key="3">
    <source>
        <dbReference type="ARBA" id="ARBA00022729"/>
    </source>
</evidence>